<name>A0A383C5X6_9ZZZZ</name>
<proteinExistence type="predicted"/>
<sequence>SCIYNSRQDGLRLKKFFTSLAHVSPLLRELKFSPQINFEAKS</sequence>
<organism evidence="1">
    <name type="scientific">marine metagenome</name>
    <dbReference type="NCBI Taxonomy" id="408172"/>
    <lineage>
        <taxon>unclassified sequences</taxon>
        <taxon>metagenomes</taxon>
        <taxon>ecological metagenomes</taxon>
    </lineage>
</organism>
<protein>
    <submittedName>
        <fullName evidence="1">Uncharacterized protein</fullName>
    </submittedName>
</protein>
<reference evidence="1" key="1">
    <citation type="submission" date="2018-05" db="EMBL/GenBank/DDBJ databases">
        <authorList>
            <person name="Lanie J.A."/>
            <person name="Ng W.-L."/>
            <person name="Kazmierczak K.M."/>
            <person name="Andrzejewski T.M."/>
            <person name="Davidsen T.M."/>
            <person name="Wayne K.J."/>
            <person name="Tettelin H."/>
            <person name="Glass J.I."/>
            <person name="Rusch D."/>
            <person name="Podicherti R."/>
            <person name="Tsui H.-C.T."/>
            <person name="Winkler M.E."/>
        </authorList>
    </citation>
    <scope>NUCLEOTIDE SEQUENCE</scope>
</reference>
<dbReference type="EMBL" id="UINC01206266">
    <property type="protein sequence ID" value="SVE27816.1"/>
    <property type="molecule type" value="Genomic_DNA"/>
</dbReference>
<evidence type="ECO:0000313" key="1">
    <source>
        <dbReference type="EMBL" id="SVE27816.1"/>
    </source>
</evidence>
<gene>
    <name evidence="1" type="ORF">METZ01_LOCUS480670</name>
</gene>
<dbReference type="AlphaFoldDB" id="A0A383C5X6"/>
<feature type="non-terminal residue" evidence="1">
    <location>
        <position position="1"/>
    </location>
</feature>
<accession>A0A383C5X6</accession>